<gene>
    <name evidence="1" type="ordered locus">VIT_06s0004g08510</name>
</gene>
<dbReference type="HOGENOM" id="CLU_2324974_0_0_1"/>
<keyword evidence="2" id="KW-1185">Reference proteome</keyword>
<dbReference type="EMBL" id="FN594951">
    <property type="protein sequence ID" value="CBI15776.3"/>
    <property type="molecule type" value="Genomic_DNA"/>
</dbReference>
<protein>
    <submittedName>
        <fullName evidence="1">Uncharacterized protein</fullName>
    </submittedName>
</protein>
<dbReference type="AlphaFoldDB" id="D7SJF0"/>
<dbReference type="eggNOG" id="KOG2261">
    <property type="taxonomic scope" value="Eukaryota"/>
</dbReference>
<dbReference type="STRING" id="29760.D7SJF0"/>
<dbReference type="PaxDb" id="29760-VIT_06s0004g08510.t01"/>
<evidence type="ECO:0000313" key="1">
    <source>
        <dbReference type="EMBL" id="CBI15776.3"/>
    </source>
</evidence>
<evidence type="ECO:0000313" key="2">
    <source>
        <dbReference type="Proteomes" id="UP000009183"/>
    </source>
</evidence>
<dbReference type="PANTHER" id="PTHR14898">
    <property type="entry name" value="ENHANCER OF POLYCOMB"/>
    <property type="match status" value="1"/>
</dbReference>
<reference evidence="2" key="1">
    <citation type="journal article" date="2007" name="Nature">
        <title>The grapevine genome sequence suggests ancestral hexaploidization in major angiosperm phyla.</title>
        <authorList>
            <consortium name="The French-Italian Public Consortium for Grapevine Genome Characterization."/>
            <person name="Jaillon O."/>
            <person name="Aury J.-M."/>
            <person name="Noel B."/>
            <person name="Policriti A."/>
            <person name="Clepet C."/>
            <person name="Casagrande A."/>
            <person name="Choisne N."/>
            <person name="Aubourg S."/>
            <person name="Vitulo N."/>
            <person name="Jubin C."/>
            <person name="Vezzi A."/>
            <person name="Legeai F."/>
            <person name="Hugueney P."/>
            <person name="Dasilva C."/>
            <person name="Horner D."/>
            <person name="Mica E."/>
            <person name="Jublot D."/>
            <person name="Poulain J."/>
            <person name="Bruyere C."/>
            <person name="Billault A."/>
            <person name="Segurens B."/>
            <person name="Gouyvenoux M."/>
            <person name="Ugarte E."/>
            <person name="Cattonaro F."/>
            <person name="Anthouard V."/>
            <person name="Vico V."/>
            <person name="Del Fabbro C."/>
            <person name="Alaux M."/>
            <person name="Di Gaspero G."/>
            <person name="Dumas V."/>
            <person name="Felice N."/>
            <person name="Paillard S."/>
            <person name="Juman I."/>
            <person name="Moroldo M."/>
            <person name="Scalabrin S."/>
            <person name="Canaguier A."/>
            <person name="Le Clainche I."/>
            <person name="Malacrida G."/>
            <person name="Durand E."/>
            <person name="Pesole G."/>
            <person name="Laucou V."/>
            <person name="Chatelet P."/>
            <person name="Merdinoglu D."/>
            <person name="Delledonne M."/>
            <person name="Pezzotti M."/>
            <person name="Lecharny A."/>
            <person name="Scarpelli C."/>
            <person name="Artiguenave F."/>
            <person name="Pe M.E."/>
            <person name="Valle G."/>
            <person name="Morgante M."/>
            <person name="Caboche M."/>
            <person name="Adam-Blondon A.-F."/>
            <person name="Weissenbach J."/>
            <person name="Quetier F."/>
            <person name="Wincker P."/>
        </authorList>
    </citation>
    <scope>NUCLEOTIDE SEQUENCE [LARGE SCALE GENOMIC DNA]</scope>
    <source>
        <strain evidence="2">cv. Pinot noir / PN40024</strain>
    </source>
</reference>
<organism evidence="1 2">
    <name type="scientific">Vitis vinifera</name>
    <name type="common">Grape</name>
    <dbReference type="NCBI Taxonomy" id="29760"/>
    <lineage>
        <taxon>Eukaryota</taxon>
        <taxon>Viridiplantae</taxon>
        <taxon>Streptophyta</taxon>
        <taxon>Embryophyta</taxon>
        <taxon>Tracheophyta</taxon>
        <taxon>Spermatophyta</taxon>
        <taxon>Magnoliopsida</taxon>
        <taxon>eudicotyledons</taxon>
        <taxon>Gunneridae</taxon>
        <taxon>Pentapetalae</taxon>
        <taxon>rosids</taxon>
        <taxon>Vitales</taxon>
        <taxon>Vitaceae</taxon>
        <taxon>Viteae</taxon>
        <taxon>Vitis</taxon>
    </lineage>
</organism>
<proteinExistence type="predicted"/>
<dbReference type="GO" id="GO:0035267">
    <property type="term" value="C:NuA4 histone acetyltransferase complex"/>
    <property type="evidence" value="ECO:0007669"/>
    <property type="project" value="InterPro"/>
</dbReference>
<name>D7SJF0_VITVI</name>
<dbReference type="Proteomes" id="UP000009183">
    <property type="component" value="Chromosome 6"/>
</dbReference>
<dbReference type="InParanoid" id="D7SJF0"/>
<accession>D7SJF0</accession>
<dbReference type="GO" id="GO:0006357">
    <property type="term" value="P:regulation of transcription by RNA polymerase II"/>
    <property type="evidence" value="ECO:0007669"/>
    <property type="project" value="InterPro"/>
</dbReference>
<dbReference type="InterPro" id="IPR024943">
    <property type="entry name" value="Enhancer_polycomb"/>
</dbReference>
<sequence length="99" mass="12296">MQFWSLTFSSLRFVRFRERWQKPILRRLQPPPPVNDAKSYNVFRLREKAHKLHVRRMQIRENNVQSFEKLCHVRRNLDQAKTILEALIKRREKERCHEE</sequence>